<feature type="compositionally biased region" description="Low complexity" evidence="1">
    <location>
        <begin position="104"/>
        <end position="116"/>
    </location>
</feature>
<evidence type="ECO:0000313" key="3">
    <source>
        <dbReference type="Proteomes" id="UP000046392"/>
    </source>
</evidence>
<keyword evidence="2" id="KW-1133">Transmembrane helix</keyword>
<proteinExistence type="predicted"/>
<dbReference type="Proteomes" id="UP000046392">
    <property type="component" value="Unplaced"/>
</dbReference>
<organism evidence="3 4">
    <name type="scientific">Strongyloides papillosus</name>
    <name type="common">Intestinal threadworm</name>
    <dbReference type="NCBI Taxonomy" id="174720"/>
    <lineage>
        <taxon>Eukaryota</taxon>
        <taxon>Metazoa</taxon>
        <taxon>Ecdysozoa</taxon>
        <taxon>Nematoda</taxon>
        <taxon>Chromadorea</taxon>
        <taxon>Rhabditida</taxon>
        <taxon>Tylenchina</taxon>
        <taxon>Panagrolaimomorpha</taxon>
        <taxon>Strongyloidoidea</taxon>
        <taxon>Strongyloididae</taxon>
        <taxon>Strongyloides</taxon>
    </lineage>
</organism>
<dbReference type="WBParaSite" id="SPAL_0001205700.1">
    <property type="protein sequence ID" value="SPAL_0001205700.1"/>
    <property type="gene ID" value="SPAL_0001205700"/>
</dbReference>
<protein>
    <submittedName>
        <fullName evidence="4">DUF4126 domain-containing protein</fullName>
    </submittedName>
</protein>
<keyword evidence="3" id="KW-1185">Reference proteome</keyword>
<evidence type="ECO:0000256" key="1">
    <source>
        <dbReference type="SAM" id="MobiDB-lite"/>
    </source>
</evidence>
<dbReference type="AlphaFoldDB" id="A0A0N5C244"/>
<accession>A0A0N5C244</accession>
<evidence type="ECO:0000256" key="2">
    <source>
        <dbReference type="SAM" id="Phobius"/>
    </source>
</evidence>
<evidence type="ECO:0000313" key="4">
    <source>
        <dbReference type="WBParaSite" id="SPAL_0001205700.1"/>
    </source>
</evidence>
<keyword evidence="2" id="KW-0812">Transmembrane</keyword>
<keyword evidence="2" id="KW-0472">Membrane</keyword>
<sequence length="116" mass="12516">MQCYPKQGHYDPLNQCQQYCETPFASAGNLMENVIVFILGIIFKLFLGVLEEYCPRIFRRLTRRPQEPAAAPEPPTPSTSTPPPDATSAAADAPALSQESDPVAAASSAPAPIEQV</sequence>
<feature type="compositionally biased region" description="Pro residues" evidence="1">
    <location>
        <begin position="71"/>
        <end position="85"/>
    </location>
</feature>
<feature type="transmembrane region" description="Helical" evidence="2">
    <location>
        <begin position="34"/>
        <end position="54"/>
    </location>
</feature>
<feature type="region of interest" description="Disordered" evidence="1">
    <location>
        <begin position="64"/>
        <end position="116"/>
    </location>
</feature>
<feature type="compositionally biased region" description="Low complexity" evidence="1">
    <location>
        <begin position="86"/>
        <end position="95"/>
    </location>
</feature>
<name>A0A0N5C244_STREA</name>
<reference evidence="4" key="1">
    <citation type="submission" date="2017-02" db="UniProtKB">
        <authorList>
            <consortium name="WormBaseParasite"/>
        </authorList>
    </citation>
    <scope>IDENTIFICATION</scope>
</reference>